<keyword evidence="4" id="KW-0863">Zinc-finger</keyword>
<dbReference type="InterPro" id="IPR007219">
    <property type="entry name" value="XnlR_reg_dom"/>
</dbReference>
<dbReference type="Proteomes" id="UP000308014">
    <property type="component" value="Unassembled WGS sequence"/>
</dbReference>
<evidence type="ECO:0000259" key="8">
    <source>
        <dbReference type="Pfam" id="PF04082"/>
    </source>
</evidence>
<dbReference type="EMBL" id="QZAJ01000151">
    <property type="protein sequence ID" value="THW15833.1"/>
    <property type="molecule type" value="Genomic_DNA"/>
</dbReference>
<keyword evidence="2" id="KW-0479">Metal-binding</keyword>
<dbReference type="PANTHER" id="PTHR40626">
    <property type="entry name" value="MIP31509P"/>
    <property type="match status" value="1"/>
</dbReference>
<dbReference type="AlphaFoldDB" id="A0A4S8VTU2"/>
<dbReference type="Pfam" id="PF04082">
    <property type="entry name" value="Fungal_trans"/>
    <property type="match status" value="1"/>
</dbReference>
<evidence type="ECO:0000256" key="3">
    <source>
        <dbReference type="ARBA" id="ARBA00022737"/>
    </source>
</evidence>
<dbReference type="GO" id="GO:0005634">
    <property type="term" value="C:nucleus"/>
    <property type="evidence" value="ECO:0007669"/>
    <property type="project" value="UniProtKB-SubCell"/>
</dbReference>
<evidence type="ECO:0000313" key="10">
    <source>
        <dbReference type="Proteomes" id="UP000308014"/>
    </source>
</evidence>
<evidence type="ECO:0000256" key="6">
    <source>
        <dbReference type="ARBA" id="ARBA00023242"/>
    </source>
</evidence>
<evidence type="ECO:0000256" key="1">
    <source>
        <dbReference type="ARBA" id="ARBA00004123"/>
    </source>
</evidence>
<comment type="caution">
    <text evidence="9">The sequence shown here is derived from an EMBL/GenBank/DDBJ whole genome shotgun (WGS) entry which is preliminary data.</text>
</comment>
<name>A0A4S8VTU2_AURPU</name>
<organism evidence="9 10">
    <name type="scientific">Aureobasidium pullulans</name>
    <name type="common">Black yeast</name>
    <name type="synonym">Pullularia pullulans</name>
    <dbReference type="NCBI Taxonomy" id="5580"/>
    <lineage>
        <taxon>Eukaryota</taxon>
        <taxon>Fungi</taxon>
        <taxon>Dikarya</taxon>
        <taxon>Ascomycota</taxon>
        <taxon>Pezizomycotina</taxon>
        <taxon>Dothideomycetes</taxon>
        <taxon>Dothideomycetidae</taxon>
        <taxon>Dothideales</taxon>
        <taxon>Saccotheciaceae</taxon>
        <taxon>Aureobasidium</taxon>
    </lineage>
</organism>
<proteinExistence type="predicted"/>
<accession>A0A4S8VTU2</accession>
<dbReference type="PANTHER" id="PTHR40626:SF11">
    <property type="entry name" value="ZINC FINGER PROTEIN YPR022C"/>
    <property type="match status" value="1"/>
</dbReference>
<keyword evidence="6" id="KW-0539">Nucleus</keyword>
<feature type="domain" description="Xylanolytic transcriptional activator regulatory" evidence="8">
    <location>
        <begin position="6"/>
        <end position="134"/>
    </location>
</feature>
<dbReference type="GO" id="GO:0000785">
    <property type="term" value="C:chromatin"/>
    <property type="evidence" value="ECO:0007669"/>
    <property type="project" value="TreeGrafter"/>
</dbReference>
<reference evidence="9 10" key="1">
    <citation type="submission" date="2018-10" db="EMBL/GenBank/DDBJ databases">
        <title>Fifty Aureobasidium pullulans genomes reveal a recombining polyextremotolerant generalist.</title>
        <authorList>
            <person name="Gostincar C."/>
            <person name="Turk M."/>
            <person name="Zajc J."/>
            <person name="Gunde-Cimerman N."/>
        </authorList>
    </citation>
    <scope>NUCLEOTIDE SEQUENCE [LARGE SCALE GENOMIC DNA]</scope>
    <source>
        <strain evidence="9 10">EXF-11318</strain>
    </source>
</reference>
<dbReference type="GO" id="GO:0006351">
    <property type="term" value="P:DNA-templated transcription"/>
    <property type="evidence" value="ECO:0007669"/>
    <property type="project" value="InterPro"/>
</dbReference>
<feature type="signal peptide" evidence="7">
    <location>
        <begin position="1"/>
        <end position="29"/>
    </location>
</feature>
<evidence type="ECO:0000256" key="5">
    <source>
        <dbReference type="ARBA" id="ARBA00022833"/>
    </source>
</evidence>
<evidence type="ECO:0000313" key="9">
    <source>
        <dbReference type="EMBL" id="THW15833.1"/>
    </source>
</evidence>
<evidence type="ECO:0000256" key="2">
    <source>
        <dbReference type="ARBA" id="ARBA00022723"/>
    </source>
</evidence>
<feature type="chain" id="PRO_5020688800" description="Xylanolytic transcriptional activator regulatory domain-containing protein" evidence="7">
    <location>
        <begin position="30"/>
        <end position="143"/>
    </location>
</feature>
<evidence type="ECO:0000256" key="7">
    <source>
        <dbReference type="SAM" id="SignalP"/>
    </source>
</evidence>
<evidence type="ECO:0000256" key="4">
    <source>
        <dbReference type="ARBA" id="ARBA00022771"/>
    </source>
</evidence>
<sequence length="143" mass="16338">MTKIATSASPALWIVQTLFLVLLFARYHGETDEFGTAPILHGVLVGLVQRLDWSQASDELRDVDPDTLTYEHWYKWIKAESLKRIIFQTFVLDVQQTVLFGGKSSMSPFEIELNLPWGVSVWTADSLADWRISMRDSPQKPPQ</sequence>
<dbReference type="GO" id="GO:0008270">
    <property type="term" value="F:zinc ion binding"/>
    <property type="evidence" value="ECO:0007669"/>
    <property type="project" value="UniProtKB-KW"/>
</dbReference>
<comment type="subcellular location">
    <subcellularLocation>
        <location evidence="1">Nucleus</location>
    </subcellularLocation>
</comment>
<dbReference type="InterPro" id="IPR051059">
    <property type="entry name" value="VerF-like"/>
</dbReference>
<dbReference type="GO" id="GO:0000978">
    <property type="term" value="F:RNA polymerase II cis-regulatory region sequence-specific DNA binding"/>
    <property type="evidence" value="ECO:0007669"/>
    <property type="project" value="InterPro"/>
</dbReference>
<keyword evidence="7" id="KW-0732">Signal</keyword>
<protein>
    <recommendedName>
        <fullName evidence="8">Xylanolytic transcriptional activator regulatory domain-containing protein</fullName>
    </recommendedName>
</protein>
<dbReference type="GO" id="GO:0000981">
    <property type="term" value="F:DNA-binding transcription factor activity, RNA polymerase II-specific"/>
    <property type="evidence" value="ECO:0007669"/>
    <property type="project" value="InterPro"/>
</dbReference>
<dbReference type="CDD" id="cd12148">
    <property type="entry name" value="fungal_TF_MHR"/>
    <property type="match status" value="1"/>
</dbReference>
<keyword evidence="3" id="KW-0677">Repeat</keyword>
<keyword evidence="5" id="KW-0862">Zinc</keyword>
<gene>
    <name evidence="9" type="ORF">D6D24_04752</name>
</gene>